<dbReference type="SMART" id="SM01052">
    <property type="entry name" value="CAP_GLY"/>
    <property type="match status" value="1"/>
</dbReference>
<dbReference type="CDD" id="cd01789">
    <property type="entry name" value="Ubl_TBCB"/>
    <property type="match status" value="1"/>
</dbReference>
<dbReference type="AlphaFoldDB" id="G0U4E2"/>
<dbReference type="InterPro" id="IPR036859">
    <property type="entry name" value="CAP-Gly_dom_sf"/>
</dbReference>
<dbReference type="PANTHER" id="PTHR18916:SF85">
    <property type="entry name" value="TUBULIN-FOLDING COFACTOR B"/>
    <property type="match status" value="1"/>
</dbReference>
<keyword evidence="3" id="KW-0143">Chaperone</keyword>
<evidence type="ECO:0000313" key="6">
    <source>
        <dbReference type="EMBL" id="CCC52306.1"/>
    </source>
</evidence>
<dbReference type="SUPFAM" id="SSF54236">
    <property type="entry name" value="Ubiquitin-like"/>
    <property type="match status" value="1"/>
</dbReference>
<reference evidence="6" key="1">
    <citation type="journal article" date="2012" name="Proc. Natl. Acad. Sci. U.S.A.">
        <title>Antigenic diversity is generated by distinct evolutionary mechanisms in African trypanosome species.</title>
        <authorList>
            <person name="Jackson A.P."/>
            <person name="Berry A."/>
            <person name="Aslett M."/>
            <person name="Allison H.C."/>
            <person name="Burton P."/>
            <person name="Vavrova-Anderson J."/>
            <person name="Brown R."/>
            <person name="Browne H."/>
            <person name="Corton N."/>
            <person name="Hauser H."/>
            <person name="Gamble J."/>
            <person name="Gilderthorp R."/>
            <person name="Marcello L."/>
            <person name="McQuillan J."/>
            <person name="Otto T.D."/>
            <person name="Quail M.A."/>
            <person name="Sanders M.J."/>
            <person name="van Tonder A."/>
            <person name="Ginger M.L."/>
            <person name="Field M.C."/>
            <person name="Barry J.D."/>
            <person name="Hertz-Fowler C."/>
            <person name="Berriman M."/>
        </authorList>
    </citation>
    <scope>NUCLEOTIDE SEQUENCE</scope>
    <source>
        <strain evidence="6">Y486</strain>
    </source>
</reference>
<dbReference type="Pfam" id="PF01302">
    <property type="entry name" value="CAP_GLY"/>
    <property type="match status" value="1"/>
</dbReference>
<feature type="domain" description="CAP-Gly" evidence="5">
    <location>
        <begin position="176"/>
        <end position="218"/>
    </location>
</feature>
<dbReference type="Gene3D" id="2.30.30.190">
    <property type="entry name" value="CAP Gly-rich-like domain"/>
    <property type="match status" value="1"/>
</dbReference>
<dbReference type="PROSITE" id="PS50245">
    <property type="entry name" value="CAP_GLY_2"/>
    <property type="match status" value="1"/>
</dbReference>
<gene>
    <name evidence="6" type="ORF">TVY486_1013490</name>
</gene>
<dbReference type="GO" id="GO:0031122">
    <property type="term" value="P:cytoplasmic microtubule organization"/>
    <property type="evidence" value="ECO:0007669"/>
    <property type="project" value="TreeGrafter"/>
</dbReference>
<evidence type="ECO:0000259" key="5">
    <source>
        <dbReference type="PROSITE" id="PS50245"/>
    </source>
</evidence>
<dbReference type="InterPro" id="IPR000938">
    <property type="entry name" value="CAP-Gly_domain"/>
</dbReference>
<dbReference type="FunFam" id="2.30.30.190:FF:000013">
    <property type="entry name" value="Tubulin-folding cofactor B"/>
    <property type="match status" value="1"/>
</dbReference>
<dbReference type="Gene3D" id="3.10.20.90">
    <property type="entry name" value="Phosphatidylinositol 3-kinase Catalytic Subunit, Chain A, domain 1"/>
    <property type="match status" value="1"/>
</dbReference>
<comment type="similarity">
    <text evidence="4">Belongs to the TBCB family.</text>
</comment>
<dbReference type="EMBL" id="HE573026">
    <property type="protein sequence ID" value="CCC52306.1"/>
    <property type="molecule type" value="Genomic_DNA"/>
</dbReference>
<dbReference type="GO" id="GO:0035371">
    <property type="term" value="C:microtubule plus-end"/>
    <property type="evidence" value="ECO:0007669"/>
    <property type="project" value="TreeGrafter"/>
</dbReference>
<dbReference type="InterPro" id="IPR045172">
    <property type="entry name" value="TBCB_Ubl"/>
</dbReference>
<comment type="subcellular location">
    <subcellularLocation>
        <location evidence="1">Cytoplasm</location>
    </subcellularLocation>
</comment>
<accession>G0U4E2</accession>
<dbReference type="VEuPathDB" id="TriTrypDB:TvY486_1013490"/>
<dbReference type="InterPro" id="IPR000626">
    <property type="entry name" value="Ubiquitin-like_dom"/>
</dbReference>
<dbReference type="GO" id="GO:0051010">
    <property type="term" value="F:microtubule plus-end binding"/>
    <property type="evidence" value="ECO:0007669"/>
    <property type="project" value="TreeGrafter"/>
</dbReference>
<dbReference type="PANTHER" id="PTHR18916">
    <property type="entry name" value="DYNACTIN 1-RELATED MICROTUBULE-BINDING"/>
    <property type="match status" value="1"/>
</dbReference>
<dbReference type="InterPro" id="IPR029071">
    <property type="entry name" value="Ubiquitin-like_domsf"/>
</dbReference>
<dbReference type="GO" id="GO:0043014">
    <property type="term" value="F:alpha-tubulin binding"/>
    <property type="evidence" value="ECO:0007669"/>
    <property type="project" value="InterPro"/>
</dbReference>
<evidence type="ECO:0000256" key="1">
    <source>
        <dbReference type="ARBA" id="ARBA00004496"/>
    </source>
</evidence>
<dbReference type="Pfam" id="PF14560">
    <property type="entry name" value="Ubiquitin_2"/>
    <property type="match status" value="1"/>
</dbReference>
<dbReference type="GO" id="GO:0005634">
    <property type="term" value="C:nucleus"/>
    <property type="evidence" value="ECO:0007669"/>
    <property type="project" value="TreeGrafter"/>
</dbReference>
<name>G0U4E2_TRYVY</name>
<sequence>MSVVRVSLTHSASRMRVPEKRYGLTQTIGSIKTNISTHFATPPEFMRLQLIDDCGVVIANDMSDEKQLGYYQCRDEYVIHVVDLQPSSMVEDFEDVSKVEKFEISEEAYNKREDNARAFRNRMLALQRAEAEKNGINLPQELHEDSYKERAELIHVGDRCQCQPGDRLGTVRFVGRIATLKLGYWIGVEFDEPVGKGDGSVKGTRVFECAPNYGGFLRPDQVEVGDFPPEEF</sequence>
<evidence type="ECO:0000256" key="2">
    <source>
        <dbReference type="ARBA" id="ARBA00022490"/>
    </source>
</evidence>
<dbReference type="GO" id="GO:0005829">
    <property type="term" value="C:cytosol"/>
    <property type="evidence" value="ECO:0007669"/>
    <property type="project" value="UniProtKB-ARBA"/>
</dbReference>
<evidence type="ECO:0000256" key="3">
    <source>
        <dbReference type="ARBA" id="ARBA00023186"/>
    </source>
</evidence>
<dbReference type="GO" id="GO:0007021">
    <property type="term" value="P:tubulin complex assembly"/>
    <property type="evidence" value="ECO:0007669"/>
    <property type="project" value="InterPro"/>
</dbReference>
<dbReference type="GO" id="GO:0007023">
    <property type="term" value="P:post-chaperonin tubulin folding pathway"/>
    <property type="evidence" value="ECO:0007669"/>
    <property type="project" value="InterPro"/>
</dbReference>
<proteinExistence type="inferred from homology"/>
<protein>
    <submittedName>
        <fullName evidence="6">Putative tubulin-specific chaperone</fullName>
    </submittedName>
</protein>
<keyword evidence="2" id="KW-0963">Cytoplasm</keyword>
<evidence type="ECO:0000256" key="4">
    <source>
        <dbReference type="ARBA" id="ARBA00025779"/>
    </source>
</evidence>
<organism evidence="6">
    <name type="scientific">Trypanosoma vivax (strain Y486)</name>
    <dbReference type="NCBI Taxonomy" id="1055687"/>
    <lineage>
        <taxon>Eukaryota</taxon>
        <taxon>Discoba</taxon>
        <taxon>Euglenozoa</taxon>
        <taxon>Kinetoplastea</taxon>
        <taxon>Metakinetoplastina</taxon>
        <taxon>Trypanosomatida</taxon>
        <taxon>Trypanosomatidae</taxon>
        <taxon>Trypanosoma</taxon>
        <taxon>Duttonella</taxon>
    </lineage>
</organism>
<dbReference type="SUPFAM" id="SSF74924">
    <property type="entry name" value="Cap-Gly domain"/>
    <property type="match status" value="1"/>
</dbReference>